<feature type="transmembrane region" description="Helical" evidence="10">
    <location>
        <begin position="878"/>
        <end position="902"/>
    </location>
</feature>
<dbReference type="InterPro" id="IPR036412">
    <property type="entry name" value="HAD-like_sf"/>
</dbReference>
<dbReference type="Proteomes" id="UP000195985">
    <property type="component" value="Unassembled WGS sequence"/>
</dbReference>
<evidence type="ECO:0000256" key="1">
    <source>
        <dbReference type="ARBA" id="ARBA00004141"/>
    </source>
</evidence>
<evidence type="ECO:0000313" key="13">
    <source>
        <dbReference type="Proteomes" id="UP000195985"/>
    </source>
</evidence>
<keyword evidence="8 10" id="KW-0472">Membrane</keyword>
<dbReference type="InterPro" id="IPR044492">
    <property type="entry name" value="P_typ_ATPase_HD_dom"/>
</dbReference>
<dbReference type="Gene3D" id="3.40.50.1000">
    <property type="entry name" value="HAD superfamily/HAD-like"/>
    <property type="match status" value="1"/>
</dbReference>
<dbReference type="Pfam" id="PF08282">
    <property type="entry name" value="Hydrolase_3"/>
    <property type="match status" value="1"/>
</dbReference>
<comment type="similarity">
    <text evidence="2">Belongs to the cation transport ATPase (P-type) (TC 3.A.3) family. Type IIA subfamily.</text>
</comment>
<dbReference type="PRINTS" id="PR00119">
    <property type="entry name" value="CATATPASE"/>
</dbReference>
<dbReference type="STRING" id="43064.SAMN04488086_101128"/>
<dbReference type="InterPro" id="IPR006068">
    <property type="entry name" value="ATPase_P-typ_cation-transptr_C"/>
</dbReference>
<evidence type="ECO:0000259" key="11">
    <source>
        <dbReference type="SMART" id="SM00831"/>
    </source>
</evidence>
<dbReference type="Gene3D" id="2.70.150.10">
    <property type="entry name" value="Calcium-transporting ATPase, cytoplasmic transduction domain A"/>
    <property type="match status" value="1"/>
</dbReference>
<dbReference type="InterPro" id="IPR018303">
    <property type="entry name" value="ATPase_P-typ_P_site"/>
</dbReference>
<keyword evidence="7 10" id="KW-1133">Transmembrane helix</keyword>
<dbReference type="AlphaFoldDB" id="A0A1W1IE31"/>
<dbReference type="Pfam" id="PF13246">
    <property type="entry name" value="Cation_ATPase"/>
    <property type="match status" value="1"/>
</dbReference>
<feature type="transmembrane region" description="Helical" evidence="10">
    <location>
        <begin position="83"/>
        <end position="102"/>
    </location>
</feature>
<evidence type="ECO:0000256" key="3">
    <source>
        <dbReference type="ARBA" id="ARBA00022692"/>
    </source>
</evidence>
<organism evidence="12 13">
    <name type="scientific">Trichococcus pasteurii</name>
    <dbReference type="NCBI Taxonomy" id="43064"/>
    <lineage>
        <taxon>Bacteria</taxon>
        <taxon>Bacillati</taxon>
        <taxon>Bacillota</taxon>
        <taxon>Bacilli</taxon>
        <taxon>Lactobacillales</taxon>
        <taxon>Carnobacteriaceae</taxon>
        <taxon>Trichococcus</taxon>
    </lineage>
</organism>
<evidence type="ECO:0000256" key="9">
    <source>
        <dbReference type="SAM" id="MobiDB-lite"/>
    </source>
</evidence>
<dbReference type="GO" id="GO:0016020">
    <property type="term" value="C:membrane"/>
    <property type="evidence" value="ECO:0007669"/>
    <property type="project" value="UniProtKB-SubCell"/>
</dbReference>
<dbReference type="InterPro" id="IPR004014">
    <property type="entry name" value="ATPase_P-typ_cation-transptr_N"/>
</dbReference>
<evidence type="ECO:0000256" key="10">
    <source>
        <dbReference type="SAM" id="Phobius"/>
    </source>
</evidence>
<dbReference type="Pfam" id="PF00122">
    <property type="entry name" value="E1-E2_ATPase"/>
    <property type="match status" value="1"/>
</dbReference>
<keyword evidence="13" id="KW-1185">Reference proteome</keyword>
<dbReference type="OrthoDB" id="9760364at2"/>
<feature type="transmembrane region" description="Helical" evidence="10">
    <location>
        <begin position="305"/>
        <end position="330"/>
    </location>
</feature>
<reference evidence="13" key="1">
    <citation type="submission" date="2016-04" db="EMBL/GenBank/DDBJ databases">
        <authorList>
            <person name="Strepis N."/>
        </authorList>
    </citation>
    <scope>NUCLEOTIDE SEQUENCE [LARGE SCALE GENOMIC DNA]</scope>
</reference>
<keyword evidence="6" id="KW-1278">Translocase</keyword>
<dbReference type="EMBL" id="FWEY01000002">
    <property type="protein sequence ID" value="SLM51262.1"/>
    <property type="molecule type" value="Genomic_DNA"/>
</dbReference>
<dbReference type="InterPro" id="IPR023214">
    <property type="entry name" value="HAD_sf"/>
</dbReference>
<feature type="compositionally biased region" description="Low complexity" evidence="9">
    <location>
        <begin position="8"/>
        <end position="17"/>
    </location>
</feature>
<feature type="transmembrane region" description="Helical" evidence="10">
    <location>
        <begin position="108"/>
        <end position="124"/>
    </location>
</feature>
<feature type="transmembrane region" description="Helical" evidence="10">
    <location>
        <begin position="846"/>
        <end position="866"/>
    </location>
</feature>
<proteinExistence type="inferred from homology"/>
<feature type="transmembrane region" description="Helical" evidence="10">
    <location>
        <begin position="272"/>
        <end position="293"/>
    </location>
</feature>
<dbReference type="PANTHER" id="PTHR42861">
    <property type="entry name" value="CALCIUM-TRANSPORTING ATPASE"/>
    <property type="match status" value="1"/>
</dbReference>
<dbReference type="InterPro" id="IPR008250">
    <property type="entry name" value="ATPase_P-typ_transduc_dom_A_sf"/>
</dbReference>
<keyword evidence="4" id="KW-0547">Nucleotide-binding</keyword>
<dbReference type="SUPFAM" id="SSF81665">
    <property type="entry name" value="Calcium ATPase, transmembrane domain M"/>
    <property type="match status" value="1"/>
</dbReference>
<keyword evidence="5" id="KW-0067">ATP-binding</keyword>
<feature type="domain" description="Cation-transporting P-type ATPase N-terminal" evidence="11">
    <location>
        <begin position="31"/>
        <end position="104"/>
    </location>
</feature>
<keyword evidence="3 10" id="KW-0812">Transmembrane</keyword>
<evidence type="ECO:0000256" key="7">
    <source>
        <dbReference type="ARBA" id="ARBA00022989"/>
    </source>
</evidence>
<dbReference type="GO" id="GO:0005524">
    <property type="term" value="F:ATP binding"/>
    <property type="evidence" value="ECO:0007669"/>
    <property type="project" value="UniProtKB-KW"/>
</dbReference>
<dbReference type="SUPFAM" id="SSF81653">
    <property type="entry name" value="Calcium ATPase, transduction domain A"/>
    <property type="match status" value="1"/>
</dbReference>
<evidence type="ECO:0000256" key="5">
    <source>
        <dbReference type="ARBA" id="ARBA00022840"/>
    </source>
</evidence>
<dbReference type="SFLD" id="SFLDG00002">
    <property type="entry name" value="C1.7:_P-type_atpase_like"/>
    <property type="match status" value="1"/>
</dbReference>
<dbReference type="PROSITE" id="PS00154">
    <property type="entry name" value="ATPASE_E1_E2"/>
    <property type="match status" value="1"/>
</dbReference>
<dbReference type="Pfam" id="PF00690">
    <property type="entry name" value="Cation_ATPase_N"/>
    <property type="match status" value="1"/>
</dbReference>
<feature type="transmembrane region" description="Helical" evidence="10">
    <location>
        <begin position="775"/>
        <end position="797"/>
    </location>
</feature>
<dbReference type="SMART" id="SM00831">
    <property type="entry name" value="Cation_ATPase_N"/>
    <property type="match status" value="1"/>
</dbReference>
<dbReference type="NCBIfam" id="TIGR01494">
    <property type="entry name" value="ATPase_P-type"/>
    <property type="match status" value="2"/>
</dbReference>
<dbReference type="SFLD" id="SFLDS00003">
    <property type="entry name" value="Haloacid_Dehalogenase"/>
    <property type="match status" value="1"/>
</dbReference>
<protein>
    <submittedName>
        <fullName evidence="12">P-type atpase phosphorylation site</fullName>
    </submittedName>
</protein>
<dbReference type="FunFam" id="3.40.50.1000:FF:000028">
    <property type="entry name" value="Calcium-transporting P-type ATPase, putative"/>
    <property type="match status" value="1"/>
</dbReference>
<dbReference type="InterPro" id="IPR001757">
    <property type="entry name" value="P_typ_ATPase"/>
</dbReference>
<evidence type="ECO:0000256" key="8">
    <source>
        <dbReference type="ARBA" id="ARBA00023136"/>
    </source>
</evidence>
<evidence type="ECO:0000256" key="6">
    <source>
        <dbReference type="ARBA" id="ARBA00022967"/>
    </source>
</evidence>
<evidence type="ECO:0000256" key="4">
    <source>
        <dbReference type="ARBA" id="ARBA00022741"/>
    </source>
</evidence>
<gene>
    <name evidence="12" type="ORF">TPAS_938</name>
</gene>
<dbReference type="SUPFAM" id="SSF56784">
    <property type="entry name" value="HAD-like"/>
    <property type="match status" value="1"/>
</dbReference>
<dbReference type="Gene3D" id="3.40.1110.10">
    <property type="entry name" value="Calcium-transporting ATPase, cytoplasmic domain N"/>
    <property type="match status" value="1"/>
</dbReference>
<evidence type="ECO:0000256" key="2">
    <source>
        <dbReference type="ARBA" id="ARBA00005675"/>
    </source>
</evidence>
<dbReference type="Pfam" id="PF00689">
    <property type="entry name" value="Cation_ATPase_C"/>
    <property type="match status" value="1"/>
</dbReference>
<feature type="region of interest" description="Disordered" evidence="9">
    <location>
        <begin position="1"/>
        <end position="25"/>
    </location>
</feature>
<dbReference type="InterPro" id="IPR023299">
    <property type="entry name" value="ATPase_P-typ_cyto_dom_N"/>
</dbReference>
<evidence type="ECO:0000313" key="12">
    <source>
        <dbReference type="EMBL" id="SLM51262.1"/>
    </source>
</evidence>
<dbReference type="InterPro" id="IPR023298">
    <property type="entry name" value="ATPase_P-typ_TM_dom_sf"/>
</dbReference>
<accession>A0A1W1IE31</accession>
<feature type="transmembrane region" description="Helical" evidence="10">
    <location>
        <begin position="707"/>
        <end position="728"/>
    </location>
</feature>
<sequence>MENERTTTKTIAAKKNAGYPHNNKPGGDSLAAYQKSLENIFAETGSTKEGLDEQSVKTKQAEHGFNELETKERDSVLKLFVETFKDAMVLVLLAVATIQMVMGHAAESLIIFAVLMINAIVSVIQTRKAEGSLDALKSLSAPMAKVKRAGMRLTVPARELVIGDIVSLDAGDYVPADGRLFEASALKVDEGMLTGESIPADKEVMDINGAVPVGDRSNMVHSGTLAVYGRGEFIVTAIANDTEIGKVANLLDNALAKQTPLQKNLEHFSKKLGVGILMLSGLIFGIQFIRMMAEGTTDIGSGVLSAFMFAVAVAVAAIPEALQSIVTIVLSIGTKKMAKKHAIIRKLSAVETLGSTSIIATDKTGTLTQNKMTIVDHYLVNGQSGSFNAHPQTWSSDEQRLMQVAVLANDANINMDGHEVGDPTEVAMIAFSNKINQPYDELRKAYPRVADLPFDSERKLMSTVHTINGEHLLLTKGGPDVVFGRSTKVLIDGEVVPLTNEILENIKEKNEHFSDRALRVLAFAYRPMEAAEALDFDAEHDLILVGLMAMIDPPREEVYGAVAEAKKAGIKTVMITGDHKTTARAIARDIGISGEDDLALTGQELDNLSDRELDAVLERVSVYARVSPENKIRIVRAWQNKGHVTAMTGDGVNDAPALKQADIGIAMGSGTDVAKEAAAMVLTDDNFVSIVSAVGVGRNVYDNIKKAIAYLFSGNLGAIIAIIAALLMDWVNPFTALQLLFINLVNDSIPAIALGMEKGEPDVMSRKPRDPNEGIFSGDTLVSVIYRGILIGGAVILSQFIGMVYSAEISVAMAFSTLIIARTLQTFPARSNSQTAIGAGFFSNKYVLYAVAFCSTLYAATLLPAVRGIFSIPADFGLVHFGIAAGLALTAVALMEATKLIIKRVRN</sequence>
<dbReference type="GO" id="GO:0016887">
    <property type="term" value="F:ATP hydrolysis activity"/>
    <property type="evidence" value="ECO:0007669"/>
    <property type="project" value="InterPro"/>
</dbReference>
<dbReference type="SUPFAM" id="SSF81660">
    <property type="entry name" value="Metal cation-transporting ATPase, ATP-binding domain N"/>
    <property type="match status" value="1"/>
</dbReference>
<name>A0A1W1IE31_9LACT</name>
<dbReference type="Gene3D" id="1.20.1110.10">
    <property type="entry name" value="Calcium-transporting ATPase, transmembrane domain"/>
    <property type="match status" value="1"/>
</dbReference>
<dbReference type="InterPro" id="IPR059000">
    <property type="entry name" value="ATPase_P-type_domA"/>
</dbReference>
<comment type="subcellular location">
    <subcellularLocation>
        <location evidence="1">Membrane</location>
        <topology evidence="1">Multi-pass membrane protein</topology>
    </subcellularLocation>
</comment>
<dbReference type="PRINTS" id="PR00120">
    <property type="entry name" value="HATPASE"/>
</dbReference>
<dbReference type="SFLD" id="SFLDF00027">
    <property type="entry name" value="p-type_atpase"/>
    <property type="match status" value="1"/>
</dbReference>